<dbReference type="EMBL" id="LJHD01000206">
    <property type="protein sequence ID" value="ONI41821.1"/>
    <property type="molecule type" value="Genomic_DNA"/>
</dbReference>
<gene>
    <name evidence="1" type="ORF">AN640_07735</name>
</gene>
<reference evidence="1" key="1">
    <citation type="submission" date="2016-08" db="EMBL/GenBank/DDBJ databases">
        <authorList>
            <person name="Ngugi D.K."/>
            <person name="Miyake S."/>
            <person name="Stingl U."/>
        </authorList>
    </citation>
    <scope>NUCLEOTIDE SEQUENCE</scope>
    <source>
        <strain evidence="1">SCG-D08WGA-EpuloA1</strain>
    </source>
</reference>
<sequence length="125" mass="13987">MKKVLVCITIQENSKRLISKGAALAKELEGELHILHIRKGDTIFDAPNTSDLFEELFIYGSEMGGEVHFLCSQDIVETICIFIGNNKIKNIILGGSKPGLQKFGNIKEILQANFEDLQIIIVERE</sequence>
<proteinExistence type="predicted"/>
<keyword evidence="2" id="KW-1185">Reference proteome</keyword>
<comment type="caution">
    <text evidence="1">The sequence shown here is derived from an EMBL/GenBank/DDBJ whole genome shotgun (WGS) entry which is preliminary data.</text>
</comment>
<evidence type="ECO:0000313" key="1">
    <source>
        <dbReference type="EMBL" id="ONI41821.1"/>
    </source>
</evidence>
<name>A0ACC8XES7_9FIRM</name>
<organism evidence="1 2">
    <name type="scientific">Candidatus Epulonipiscium fishelsonii</name>
    <dbReference type="NCBI Taxonomy" id="77094"/>
    <lineage>
        <taxon>Bacteria</taxon>
        <taxon>Bacillati</taxon>
        <taxon>Bacillota</taxon>
        <taxon>Clostridia</taxon>
        <taxon>Lachnospirales</taxon>
        <taxon>Lachnospiraceae</taxon>
        <taxon>Candidatus Epulonipiscium</taxon>
    </lineage>
</organism>
<dbReference type="Proteomes" id="UP000188637">
    <property type="component" value="Unassembled WGS sequence"/>
</dbReference>
<evidence type="ECO:0000313" key="2">
    <source>
        <dbReference type="Proteomes" id="UP000188637"/>
    </source>
</evidence>
<protein>
    <submittedName>
        <fullName evidence="1">Uncharacterized protein</fullName>
    </submittedName>
</protein>
<accession>A0ACC8XES7</accession>